<keyword evidence="4" id="KW-1185">Reference proteome</keyword>
<evidence type="ECO:0000256" key="1">
    <source>
        <dbReference type="SAM" id="Phobius"/>
    </source>
</evidence>
<evidence type="ECO:0000313" key="4">
    <source>
        <dbReference type="Proteomes" id="UP000027142"/>
    </source>
</evidence>
<evidence type="ECO:0000256" key="2">
    <source>
        <dbReference type="SAM" id="SignalP"/>
    </source>
</evidence>
<keyword evidence="1" id="KW-1133">Transmembrane helix</keyword>
<sequence length="396" mass="43010">MKGKIAFVATLLMLFIAFHVETVSAEEEDPTQALHDLVEEQITILKMDEVQVFWNEIVDEYGGFFLPESQKGSLTDFLTGEKTFDLKEWFIGFIKYLLHELVLNGKLLGMILLLTIFSYILQSFQSAFEQHTVSKTAYAVTLLVLCMIAMNGFHSAMTYAIEAIDAMIHFSIALLPMLLALMASLGGLSSSALFHPVIIFLVHTSGILVKTFVLPMLFISAVLGIVSTFTDDYKVTRLANLFRILSLGLLGVFMTVFLGAVSVQGTTAAAADGLTLRAAKFIAGNFIPVVGRMFTDATDTVMSASLLLKNTIGMSGLVMLLAICAFPALKVLSIALIFQLSAAVLQPLGNGAIIDCLAIIGKAVLYIFAAMALIGFMFFLAITIMVAASNIAFMMR</sequence>
<name>A0A060LZ34_9BACI</name>
<accession>A0A060LZ34</accession>
<feature type="transmembrane region" description="Helical" evidence="1">
    <location>
        <begin position="167"/>
        <end position="195"/>
    </location>
</feature>
<dbReference type="AlphaFoldDB" id="A0A060LZ34"/>
<feature type="transmembrane region" description="Helical" evidence="1">
    <location>
        <begin position="241"/>
        <end position="262"/>
    </location>
</feature>
<keyword evidence="2" id="KW-0732">Signal</keyword>
<feature type="transmembrane region" description="Helical" evidence="1">
    <location>
        <begin position="274"/>
        <end position="294"/>
    </location>
</feature>
<protein>
    <submittedName>
        <fullName evidence="3">Stage III sporulation protein AE</fullName>
    </submittedName>
</protein>
<dbReference type="EMBL" id="CP003923">
    <property type="protein sequence ID" value="AIC95030.1"/>
    <property type="molecule type" value="Genomic_DNA"/>
</dbReference>
<feature type="chain" id="PRO_5001588507" evidence="2">
    <location>
        <begin position="26"/>
        <end position="396"/>
    </location>
</feature>
<feature type="transmembrane region" description="Helical" evidence="1">
    <location>
        <begin position="207"/>
        <end position="229"/>
    </location>
</feature>
<dbReference type="Proteomes" id="UP000027142">
    <property type="component" value="Chromosome"/>
</dbReference>
<organism evidence="3 4">
    <name type="scientific">Shouchella lehensis G1</name>
    <dbReference type="NCBI Taxonomy" id="1246626"/>
    <lineage>
        <taxon>Bacteria</taxon>
        <taxon>Bacillati</taxon>
        <taxon>Bacillota</taxon>
        <taxon>Bacilli</taxon>
        <taxon>Bacillales</taxon>
        <taxon>Bacillaceae</taxon>
        <taxon>Shouchella</taxon>
    </lineage>
</organism>
<dbReference type="HOGENOM" id="CLU_046838_1_1_9"/>
<dbReference type="eggNOG" id="ENOG502Z7PW">
    <property type="taxonomic scope" value="Bacteria"/>
</dbReference>
<dbReference type="OrthoDB" id="2373222at2"/>
<dbReference type="RefSeq" id="WP_038481275.1">
    <property type="nucleotide sequence ID" value="NZ_CP003923.1"/>
</dbReference>
<dbReference type="STRING" id="1246626.BleG1_2454"/>
<gene>
    <name evidence="3" type="ORF">BleG1_2454</name>
</gene>
<feature type="transmembrane region" description="Helical" evidence="1">
    <location>
        <begin position="366"/>
        <end position="393"/>
    </location>
</feature>
<feature type="transmembrane region" description="Helical" evidence="1">
    <location>
        <begin position="306"/>
        <end position="329"/>
    </location>
</feature>
<dbReference type="InterPro" id="IPR014194">
    <property type="entry name" value="Spore_III_AE"/>
</dbReference>
<dbReference type="KEGG" id="ble:BleG1_2454"/>
<reference evidence="3 4" key="1">
    <citation type="journal article" date="2014" name="Gene">
        <title>A comparative genomic analysis of the alkalitolerant soil bacterium Bacillus lehensis G1.</title>
        <authorList>
            <person name="Noor Y.M."/>
            <person name="Samsulrizal N.H."/>
            <person name="Jema'on N.A."/>
            <person name="Low K.O."/>
            <person name="Ramli A.N."/>
            <person name="Alias N.I."/>
            <person name="Damis S.I."/>
            <person name="Fuzi S.F."/>
            <person name="Isa M.N."/>
            <person name="Murad A.M."/>
            <person name="Raih M.F."/>
            <person name="Bakar F.D."/>
            <person name="Najimudin N."/>
            <person name="Mahadi N.M."/>
            <person name="Illias R.M."/>
        </authorList>
    </citation>
    <scope>NUCLEOTIDE SEQUENCE [LARGE SCALE GENOMIC DNA]</scope>
    <source>
        <strain evidence="3 4">G1</strain>
    </source>
</reference>
<feature type="transmembrane region" description="Helical" evidence="1">
    <location>
        <begin position="107"/>
        <end position="124"/>
    </location>
</feature>
<dbReference type="NCBIfam" id="TIGR02829">
    <property type="entry name" value="spore_III_AE"/>
    <property type="match status" value="1"/>
</dbReference>
<dbReference type="Pfam" id="PF09546">
    <property type="entry name" value="Spore_III_AE"/>
    <property type="match status" value="1"/>
</dbReference>
<keyword evidence="1" id="KW-0472">Membrane</keyword>
<dbReference type="PATRIC" id="fig|1246626.3.peg.2452"/>
<feature type="signal peptide" evidence="2">
    <location>
        <begin position="1"/>
        <end position="25"/>
    </location>
</feature>
<feature type="transmembrane region" description="Helical" evidence="1">
    <location>
        <begin position="136"/>
        <end position="161"/>
    </location>
</feature>
<proteinExistence type="predicted"/>
<evidence type="ECO:0000313" key="3">
    <source>
        <dbReference type="EMBL" id="AIC95030.1"/>
    </source>
</evidence>
<keyword evidence="1" id="KW-0812">Transmembrane</keyword>